<dbReference type="EMBL" id="CP136051">
    <property type="protein sequence ID" value="WOK06069.1"/>
    <property type="molecule type" value="Genomic_DNA"/>
</dbReference>
<dbReference type="InterPro" id="IPR022269">
    <property type="entry name" value="SO_2930-like_C"/>
</dbReference>
<proteinExistence type="predicted"/>
<dbReference type="RefSeq" id="WP_317488807.1">
    <property type="nucleotide sequence ID" value="NZ_CP136051.1"/>
</dbReference>
<gene>
    <name evidence="1" type="ORF">RT717_23620</name>
</gene>
<keyword evidence="2" id="KW-1185">Reference proteome</keyword>
<evidence type="ECO:0000313" key="1">
    <source>
        <dbReference type="EMBL" id="WOK06069.1"/>
    </source>
</evidence>
<name>A0ABZ0INN1_9BACT</name>
<protein>
    <submittedName>
        <fullName evidence="1">SO2930 family diheme c-type cytochrome</fullName>
    </submittedName>
</protein>
<sequence>MRFFVPVLFLLAFFTACDPGQKKEASQKTAPVTLRTNNHNIRQNRQPLSLGPDKLSEFGFFEGKLSDLVPGKGIIPYDLNMPLFSDYADKSRFVAVPPEKVINVLEDGSLDFPVGTRLIKTFHYPAKNEAGRKLIETRVIEKTDKDWKALTYIWNDEQTEAFLEVAGGNIDVELEQDGVLQKVSYSVPDVNQCKTCHGRSNAVIPLGPKLSQLNRDYTYSEGGTQNQLSYWQSKGILDLKEKPSTIGKFPDWSSAHTNVSLAARAYLDANCGSCHHPEGSANTSGLFLTFDVSNRSKYGIMKKPVAAGKGSGGRLYGIVPGKPEESILVFRMESTNPGIMMPELGRSLPHKEGVALIRQWIAELEANAPSQ</sequence>
<organism evidence="1 2">
    <name type="scientific">Imperialibacter roseus</name>
    <dbReference type="NCBI Taxonomy" id="1324217"/>
    <lineage>
        <taxon>Bacteria</taxon>
        <taxon>Pseudomonadati</taxon>
        <taxon>Bacteroidota</taxon>
        <taxon>Cytophagia</taxon>
        <taxon>Cytophagales</taxon>
        <taxon>Flammeovirgaceae</taxon>
        <taxon>Imperialibacter</taxon>
    </lineage>
</organism>
<accession>A0ABZ0INN1</accession>
<reference evidence="1 2" key="1">
    <citation type="journal article" date="2023" name="Microbiol. Resour. Announc.">
        <title>Complete Genome Sequence of Imperialibacter roseus strain P4T.</title>
        <authorList>
            <person name="Tizabi D.R."/>
            <person name="Bachvaroff T."/>
            <person name="Hill R.T."/>
        </authorList>
    </citation>
    <scope>NUCLEOTIDE SEQUENCE [LARGE SCALE GENOMIC DNA]</scope>
    <source>
        <strain evidence="1 2">P4T</strain>
    </source>
</reference>
<dbReference type="Proteomes" id="UP001302349">
    <property type="component" value="Chromosome"/>
</dbReference>
<dbReference type="NCBIfam" id="TIGR03806">
    <property type="entry name" value="chp_HNE_0200"/>
    <property type="match status" value="1"/>
</dbReference>
<evidence type="ECO:0000313" key="2">
    <source>
        <dbReference type="Proteomes" id="UP001302349"/>
    </source>
</evidence>
<dbReference type="PROSITE" id="PS51257">
    <property type="entry name" value="PROKAR_LIPOPROTEIN"/>
    <property type="match status" value="1"/>
</dbReference>